<dbReference type="Gene3D" id="3.40.960.10">
    <property type="entry name" value="VSR Endonuclease"/>
    <property type="match status" value="1"/>
</dbReference>
<evidence type="ECO:0000313" key="3">
    <source>
        <dbReference type="EMBL" id="TDZ52462.1"/>
    </source>
</evidence>
<name>A0A1S1LEU9_9MYCO</name>
<dbReference type="EMBL" id="PECC01000026">
    <property type="protein sequence ID" value="TDZ52462.1"/>
    <property type="molecule type" value="Genomic_DNA"/>
</dbReference>
<protein>
    <recommendedName>
        <fullName evidence="1">DUF559 domain-containing protein</fullName>
    </recommendedName>
</protein>
<evidence type="ECO:0000259" key="1">
    <source>
        <dbReference type="Pfam" id="PF04480"/>
    </source>
</evidence>
<evidence type="ECO:0000313" key="4">
    <source>
        <dbReference type="Proteomes" id="UP000179616"/>
    </source>
</evidence>
<evidence type="ECO:0000313" key="2">
    <source>
        <dbReference type="EMBL" id="OHU30513.1"/>
    </source>
</evidence>
<reference evidence="3 5" key="2">
    <citation type="journal article" date="2019" name="Sci. Rep.">
        <title>Extended insight into the Mycobacterium chelonae-abscessus complex through whole genome sequencing of Mycobacterium salmoniphilum outbreak and Mycobacterium salmoniphilum-like strains.</title>
        <authorList>
            <person name="Behra P.R.K."/>
            <person name="Das S."/>
            <person name="Pettersson B.M.F."/>
            <person name="Shirreff L."/>
            <person name="DuCote T."/>
            <person name="Jacobsson K.G."/>
            <person name="Ennis D.G."/>
            <person name="Kirsebom L.A."/>
        </authorList>
    </citation>
    <scope>NUCLEOTIDE SEQUENCE [LARGE SCALE GENOMIC DNA]</scope>
    <source>
        <strain evidence="3 5">CCUG 63697</strain>
    </source>
</reference>
<dbReference type="OrthoDB" id="3173471at2"/>
<accession>A0A1S1LEU9</accession>
<sequence>MDKLIVGSEAIAAGVLTRHELRQHYDAVFRDVYLPVGADLTAALRAKAAYLWAGREAVVCGVSAAALLGNPYISAERVVELNRQRRNAPKGIVIRGDRLFPDECTIVGDVAVTTPARTIFDIGRRVQTNRAVELTDVLLRDCDATEVDALIARHGGARGLRRLQNVLFLADPGAESVQETRLRLCLVGAGLPRPETQIELRGTGGRLVRLDMGWRAERLAAEFDGAQHWGDSAQHRRDIERQEFIAAMGWKLIRVSRDQLANDPGAVVARVRSAYRARAQAA</sequence>
<dbReference type="RefSeq" id="WP_070935430.1">
    <property type="nucleotide sequence ID" value="NZ_MLIK01000004.1"/>
</dbReference>
<dbReference type="InterPro" id="IPR007569">
    <property type="entry name" value="DUF559"/>
</dbReference>
<reference evidence="2 4" key="1">
    <citation type="submission" date="2016-10" db="EMBL/GenBank/DDBJ databases">
        <title>Evaluation of Human, Veterinary and Environmental Mycobacterium chelonae Isolates by Core Genome Phylogenomic Analysis, Targeted Gene Comparison, and Anti-microbial Susceptibility Patterns: A Tale of Mistaken Identities.</title>
        <authorList>
            <person name="Fogelson S.B."/>
            <person name="Camus A.C."/>
            <person name="Lorenz W."/>
            <person name="Vasireddy R."/>
            <person name="Vasireddy S."/>
            <person name="Smith T."/>
            <person name="Brown-Elliott B.A."/>
            <person name="Wallace R.J.Jr."/>
            <person name="Hasan N.A."/>
            <person name="Reischl U."/>
            <person name="Sanchez S."/>
        </authorList>
    </citation>
    <scope>NUCLEOTIDE SEQUENCE [LARGE SCALE GENOMIC DNA]</scope>
    <source>
        <strain evidence="2 4">1559</strain>
    </source>
</reference>
<feature type="domain" description="DUF559" evidence="1">
    <location>
        <begin position="215"/>
        <end position="272"/>
    </location>
</feature>
<dbReference type="InterPro" id="IPR011335">
    <property type="entry name" value="Restrct_endonuc-II-like"/>
</dbReference>
<proteinExistence type="predicted"/>
<dbReference type="STRING" id="948102.BKG76_01780"/>
<evidence type="ECO:0000313" key="5">
    <source>
        <dbReference type="Proteomes" id="UP000295165"/>
    </source>
</evidence>
<dbReference type="Proteomes" id="UP000295165">
    <property type="component" value="Unassembled WGS sequence"/>
</dbReference>
<dbReference type="Pfam" id="PF04480">
    <property type="entry name" value="DUF559"/>
    <property type="match status" value="1"/>
</dbReference>
<keyword evidence="5" id="KW-1185">Reference proteome</keyword>
<dbReference type="SUPFAM" id="SSF52980">
    <property type="entry name" value="Restriction endonuclease-like"/>
    <property type="match status" value="1"/>
</dbReference>
<dbReference type="AlphaFoldDB" id="A0A1S1LEU9"/>
<dbReference type="GeneID" id="57165512"/>
<gene>
    <name evidence="2" type="ORF">BKG76_01780</name>
    <name evidence="3" type="ORF">CCUG63697_00943</name>
</gene>
<comment type="caution">
    <text evidence="2">The sequence shown here is derived from an EMBL/GenBank/DDBJ whole genome shotgun (WGS) entry which is preliminary data.</text>
</comment>
<organism evidence="2 4">
    <name type="scientific">Mycobacteroides franklinii</name>
    <dbReference type="NCBI Taxonomy" id="948102"/>
    <lineage>
        <taxon>Bacteria</taxon>
        <taxon>Bacillati</taxon>
        <taxon>Actinomycetota</taxon>
        <taxon>Actinomycetes</taxon>
        <taxon>Mycobacteriales</taxon>
        <taxon>Mycobacteriaceae</taxon>
        <taxon>Mycobacteroides</taxon>
    </lineage>
</organism>
<dbReference type="EMBL" id="MLIK01000004">
    <property type="protein sequence ID" value="OHU30513.1"/>
    <property type="molecule type" value="Genomic_DNA"/>
</dbReference>
<dbReference type="Proteomes" id="UP000179616">
    <property type="component" value="Unassembled WGS sequence"/>
</dbReference>